<dbReference type="KEGG" id="tnl:113500996"/>
<organism evidence="2 3">
    <name type="scientific">Trichoplusia ni</name>
    <name type="common">Cabbage looper</name>
    <dbReference type="NCBI Taxonomy" id="7111"/>
    <lineage>
        <taxon>Eukaryota</taxon>
        <taxon>Metazoa</taxon>
        <taxon>Ecdysozoa</taxon>
        <taxon>Arthropoda</taxon>
        <taxon>Hexapoda</taxon>
        <taxon>Insecta</taxon>
        <taxon>Pterygota</taxon>
        <taxon>Neoptera</taxon>
        <taxon>Endopterygota</taxon>
        <taxon>Lepidoptera</taxon>
        <taxon>Glossata</taxon>
        <taxon>Ditrysia</taxon>
        <taxon>Noctuoidea</taxon>
        <taxon>Noctuidae</taxon>
        <taxon>Plusiinae</taxon>
        <taxon>Trichoplusia</taxon>
    </lineage>
</organism>
<proteinExistence type="predicted"/>
<keyword evidence="2" id="KW-1185">Reference proteome</keyword>
<gene>
    <name evidence="3" type="primary">LOC113500996</name>
</gene>
<evidence type="ECO:0000313" key="2">
    <source>
        <dbReference type="Proteomes" id="UP000322000"/>
    </source>
</evidence>
<dbReference type="InParanoid" id="A0A7E5WAN3"/>
<dbReference type="RefSeq" id="XP_026737763.1">
    <property type="nucleotide sequence ID" value="XM_026881962.1"/>
</dbReference>
<sequence length="183" mass="18840">MSFNLLAAKAVASQAAQDLAAIKADTIGASKEAVLKAVSEITDIATSGLVQKGQALKAAAGAILGSILNGATSAGSTLARAGIDMVAAKLGLIDPPVPQVPFVEENETVAEVSTQKPQPISAVEARSSNNRPSSAYPKPLVKVTPQRSHYKAPVYGPSGNGPIIYEIINTPGGYSSPLRFRFN</sequence>
<dbReference type="GeneID" id="113500996"/>
<protein>
    <submittedName>
        <fullName evidence="3">Uncharacterized protein LOC113500996</fullName>
    </submittedName>
</protein>
<evidence type="ECO:0000256" key="1">
    <source>
        <dbReference type="SAM" id="MobiDB-lite"/>
    </source>
</evidence>
<dbReference type="Proteomes" id="UP000322000">
    <property type="component" value="Chromosome 2"/>
</dbReference>
<dbReference type="AlphaFoldDB" id="A0A7E5WAN3"/>
<reference evidence="3" key="1">
    <citation type="submission" date="2025-08" db="UniProtKB">
        <authorList>
            <consortium name="RefSeq"/>
        </authorList>
    </citation>
    <scope>IDENTIFICATION</scope>
</reference>
<dbReference type="OrthoDB" id="7469472at2759"/>
<evidence type="ECO:0000313" key="3">
    <source>
        <dbReference type="RefSeq" id="XP_026737763.1"/>
    </source>
</evidence>
<name>A0A7E5WAN3_TRINI</name>
<accession>A0A7E5WAN3</accession>
<feature type="region of interest" description="Disordered" evidence="1">
    <location>
        <begin position="116"/>
        <end position="139"/>
    </location>
</feature>